<evidence type="ECO:0000313" key="1">
    <source>
        <dbReference type="EMBL" id="GGI48840.1"/>
    </source>
</evidence>
<evidence type="ECO:0008006" key="3">
    <source>
        <dbReference type="Google" id="ProtNLM"/>
    </source>
</evidence>
<gene>
    <name evidence="1" type="ORF">GCM10011425_00520</name>
</gene>
<name>A0A917J6N1_9SPHI</name>
<proteinExistence type="predicted"/>
<organism evidence="1 2">
    <name type="scientific">Mucilaginibacter galii</name>
    <dbReference type="NCBI Taxonomy" id="2005073"/>
    <lineage>
        <taxon>Bacteria</taxon>
        <taxon>Pseudomonadati</taxon>
        <taxon>Bacteroidota</taxon>
        <taxon>Sphingobacteriia</taxon>
        <taxon>Sphingobacteriales</taxon>
        <taxon>Sphingobacteriaceae</taxon>
        <taxon>Mucilaginibacter</taxon>
    </lineage>
</organism>
<accession>A0A917J6N1</accession>
<comment type="caution">
    <text evidence="1">The sequence shown here is derived from an EMBL/GenBank/DDBJ whole genome shotgun (WGS) entry which is preliminary data.</text>
</comment>
<sequence>MNQDTNKPSSLGFYSADGHFQQVTSLTSHSLEFVSKSRLELEDLLKHNLLLERYEKCALIRDELLKRKLA</sequence>
<dbReference type="AlphaFoldDB" id="A0A917J6N1"/>
<dbReference type="RefSeq" id="WP_188412716.1">
    <property type="nucleotide sequence ID" value="NZ_BMDO01000001.1"/>
</dbReference>
<keyword evidence="2" id="KW-1185">Reference proteome</keyword>
<protein>
    <recommendedName>
        <fullName evidence="3">UVR domain-containing protein</fullName>
    </recommendedName>
</protein>
<dbReference type="Proteomes" id="UP000662074">
    <property type="component" value="Unassembled WGS sequence"/>
</dbReference>
<evidence type="ECO:0000313" key="2">
    <source>
        <dbReference type="Proteomes" id="UP000662074"/>
    </source>
</evidence>
<reference evidence="1" key="2">
    <citation type="submission" date="2020-09" db="EMBL/GenBank/DDBJ databases">
        <authorList>
            <person name="Sun Q."/>
            <person name="Sedlacek I."/>
        </authorList>
    </citation>
    <scope>NUCLEOTIDE SEQUENCE</scope>
    <source>
        <strain evidence="1">CCM 8711</strain>
    </source>
</reference>
<dbReference type="EMBL" id="BMDO01000001">
    <property type="protein sequence ID" value="GGI48840.1"/>
    <property type="molecule type" value="Genomic_DNA"/>
</dbReference>
<reference evidence="1" key="1">
    <citation type="journal article" date="2014" name="Int. J. Syst. Evol. Microbiol.">
        <title>Complete genome sequence of Corynebacterium casei LMG S-19264T (=DSM 44701T), isolated from a smear-ripened cheese.</title>
        <authorList>
            <consortium name="US DOE Joint Genome Institute (JGI-PGF)"/>
            <person name="Walter F."/>
            <person name="Albersmeier A."/>
            <person name="Kalinowski J."/>
            <person name="Ruckert C."/>
        </authorList>
    </citation>
    <scope>NUCLEOTIDE SEQUENCE</scope>
    <source>
        <strain evidence="1">CCM 8711</strain>
    </source>
</reference>